<evidence type="ECO:0000313" key="2">
    <source>
        <dbReference type="Proteomes" id="UP000249725"/>
    </source>
</evidence>
<evidence type="ECO:0000313" key="1">
    <source>
        <dbReference type="EMBL" id="RAK57747.1"/>
    </source>
</evidence>
<dbReference type="RefSeq" id="WP_111514198.1">
    <property type="nucleotide sequence ID" value="NZ_QFYR01000001.1"/>
</dbReference>
<dbReference type="Proteomes" id="UP000249725">
    <property type="component" value="Unassembled WGS sequence"/>
</dbReference>
<dbReference type="OrthoDB" id="8449640at2"/>
<accession>A0A328AT16</accession>
<comment type="caution">
    <text evidence="1">The sequence shown here is derived from an EMBL/GenBank/DDBJ whole genome shotgun (WGS) entry which is preliminary data.</text>
</comment>
<protein>
    <submittedName>
        <fullName evidence="1">Uncharacterized protein</fullName>
    </submittedName>
</protein>
<sequence length="75" mass="8548">MGEFYFSAQLDEQTTLCIAPLSDRRVELADTDVEDVSGYFLYKTHGRDEPEAVEILAKVTSEEAAFTLREMLRLD</sequence>
<name>A0A328AT16_9CAUL</name>
<keyword evidence="2" id="KW-1185">Reference proteome</keyword>
<dbReference type="AlphaFoldDB" id="A0A328AT16"/>
<organism evidence="1 2">
    <name type="scientific">Phenylobacterium deserti</name>
    <dbReference type="NCBI Taxonomy" id="1914756"/>
    <lineage>
        <taxon>Bacteria</taxon>
        <taxon>Pseudomonadati</taxon>
        <taxon>Pseudomonadota</taxon>
        <taxon>Alphaproteobacteria</taxon>
        <taxon>Caulobacterales</taxon>
        <taxon>Caulobacteraceae</taxon>
        <taxon>Phenylobacterium</taxon>
    </lineage>
</organism>
<reference evidence="2" key="1">
    <citation type="submission" date="2018-05" db="EMBL/GenBank/DDBJ databases">
        <authorList>
            <person name="Li X."/>
        </authorList>
    </citation>
    <scope>NUCLEOTIDE SEQUENCE [LARGE SCALE GENOMIC DNA]</scope>
    <source>
        <strain evidence="2">YIM 73061</strain>
    </source>
</reference>
<dbReference type="EMBL" id="QFYR01000001">
    <property type="protein sequence ID" value="RAK57747.1"/>
    <property type="molecule type" value="Genomic_DNA"/>
</dbReference>
<gene>
    <name evidence="1" type="ORF">DJ018_07445</name>
</gene>
<proteinExistence type="predicted"/>